<evidence type="ECO:0000256" key="1">
    <source>
        <dbReference type="ARBA" id="ARBA00022512"/>
    </source>
</evidence>
<dbReference type="OrthoDB" id="2315779at2"/>
<gene>
    <name evidence="8" type="ORF">HMPREF0501_01359</name>
</gene>
<keyword evidence="5" id="KW-0472">Membrane</keyword>
<keyword evidence="4" id="KW-0572">Peptidoglycan-anchor</keyword>
<dbReference type="eggNOG" id="COG4932">
    <property type="taxonomic scope" value="Bacteria"/>
</dbReference>
<feature type="domain" description="Gram-positive cocci surface proteins LPxTG" evidence="6">
    <location>
        <begin position="228"/>
        <end position="260"/>
    </location>
</feature>
<keyword evidence="1" id="KW-0134">Cell wall</keyword>
<keyword evidence="5" id="KW-0812">Transmembrane</keyword>
<dbReference type="Proteomes" id="UP000003987">
    <property type="component" value="Unassembled WGS sequence"/>
</dbReference>
<evidence type="ECO:0000259" key="6">
    <source>
        <dbReference type="Pfam" id="PF00746"/>
    </source>
</evidence>
<feature type="transmembrane region" description="Helical" evidence="5">
    <location>
        <begin position="238"/>
        <end position="257"/>
    </location>
</feature>
<keyword evidence="9" id="KW-1185">Reference proteome</keyword>
<evidence type="ECO:0000256" key="5">
    <source>
        <dbReference type="SAM" id="Phobius"/>
    </source>
</evidence>
<organism evidence="8 9">
    <name type="scientific">Limosilactobacillus coleohominis 101-4-CHN</name>
    <dbReference type="NCBI Taxonomy" id="575594"/>
    <lineage>
        <taxon>Bacteria</taxon>
        <taxon>Bacillati</taxon>
        <taxon>Bacillota</taxon>
        <taxon>Bacilli</taxon>
        <taxon>Lactobacillales</taxon>
        <taxon>Lactobacillaceae</taxon>
        <taxon>Limosilactobacillus</taxon>
    </lineage>
</organism>
<evidence type="ECO:0000256" key="4">
    <source>
        <dbReference type="ARBA" id="ARBA00023088"/>
    </source>
</evidence>
<dbReference type="NCBIfam" id="TIGR01167">
    <property type="entry name" value="LPXTG_anchor"/>
    <property type="match status" value="1"/>
</dbReference>
<sequence>MDAYNDVDSPNGKTAVTVPRIDLAGPSYDGYYATSENRLHYDKAKKVWYLPEQKMRAEQSITDGELLNKMNTEKKTVQRVIHYRYIDGSQAAADVTQPVTFTHQWETWWGYGNGTMSNDDGWTPQQGSYVAVISPVLDGYTADKLTVPQATARLNQGDQVVNVTYTKNAPVKPNKPAQPVVNNDDKNTKLPAVPAQHLAQSGQQHIVSTAVPAANSAVSPVARHHRQQLPQTGNQHEALAAVGVLGMGLTALLALVAKKRQ</sequence>
<keyword evidence="2" id="KW-0964">Secreted</keyword>
<evidence type="ECO:0000256" key="2">
    <source>
        <dbReference type="ARBA" id="ARBA00022525"/>
    </source>
</evidence>
<dbReference type="InterPro" id="IPR019931">
    <property type="entry name" value="LPXTG_anchor"/>
</dbReference>
<evidence type="ECO:0000256" key="3">
    <source>
        <dbReference type="ARBA" id="ARBA00022729"/>
    </source>
</evidence>
<dbReference type="AlphaFoldDB" id="C7XX74"/>
<dbReference type="Pfam" id="PF17966">
    <property type="entry name" value="Muc_B2"/>
    <property type="match status" value="1"/>
</dbReference>
<dbReference type="InterPro" id="IPR041495">
    <property type="entry name" value="Mub_B2"/>
</dbReference>
<dbReference type="Pfam" id="PF00746">
    <property type="entry name" value="Gram_pos_anchor"/>
    <property type="match status" value="1"/>
</dbReference>
<dbReference type="RefSeq" id="WP_006917242.1">
    <property type="nucleotide sequence ID" value="NZ_GG698805.1"/>
</dbReference>
<keyword evidence="3" id="KW-0732">Signal</keyword>
<proteinExistence type="predicted"/>
<name>C7XX74_9LACO</name>
<evidence type="ECO:0000313" key="9">
    <source>
        <dbReference type="Proteomes" id="UP000003987"/>
    </source>
</evidence>
<keyword evidence="5" id="KW-1133">Transmembrane helix</keyword>
<dbReference type="STRING" id="575594.HMPREF0501_01359"/>
<dbReference type="HOGENOM" id="CLU_1064723_0_0_9"/>
<feature type="domain" description="Mub B2-like" evidence="7">
    <location>
        <begin position="70"/>
        <end position="168"/>
    </location>
</feature>
<reference evidence="8 9" key="1">
    <citation type="submission" date="2009-06" db="EMBL/GenBank/DDBJ databases">
        <title>The Genome Sequence of Lactobacillus coleohominis strain 101-4-CHN.</title>
        <authorList>
            <consortium name="The Broad Institute Genome Sequencing Platform"/>
            <person name="Ward D."/>
            <person name="Young S.K."/>
            <person name="Zeng Q."/>
            <person name="Koehrsen M."/>
            <person name="Alvarado L."/>
            <person name="Berlin A."/>
            <person name="Borenstein D."/>
            <person name="Chen Z."/>
            <person name="Engels R."/>
            <person name="Freedman E."/>
            <person name="Gellesch M."/>
            <person name="Goldberg J."/>
            <person name="Griggs A."/>
            <person name="Gujja S."/>
            <person name="Heiman D."/>
            <person name="Hepburn T."/>
            <person name="Howarth C."/>
            <person name="Jen D."/>
            <person name="Larson L."/>
            <person name="Lewis B."/>
            <person name="Mehta T."/>
            <person name="Park D."/>
            <person name="Pearson M."/>
            <person name="Roberts A."/>
            <person name="Saif S."/>
            <person name="Shea T."/>
            <person name="Shenoy N."/>
            <person name="Sisk P."/>
            <person name="Stolte C."/>
            <person name="Sykes S."/>
            <person name="Walk T."/>
            <person name="White J."/>
            <person name="Yandava C."/>
            <person name="Liu Y."/>
            <person name="Xu Q."/>
            <person name="Lander E."/>
            <person name="Nusbaum C."/>
            <person name="Galagan J."/>
            <person name="Birren B."/>
        </authorList>
    </citation>
    <scope>NUCLEOTIDE SEQUENCE [LARGE SCALE GENOMIC DNA]</scope>
    <source>
        <strain evidence="8 9">101-4-CHN</strain>
    </source>
</reference>
<evidence type="ECO:0000313" key="8">
    <source>
        <dbReference type="EMBL" id="EEU29894.1"/>
    </source>
</evidence>
<protein>
    <submittedName>
        <fullName evidence="8">LPXTG-motif cell wall anchor domain protein</fullName>
    </submittedName>
</protein>
<accession>C7XX74</accession>
<dbReference type="EMBL" id="GG698805">
    <property type="protein sequence ID" value="EEU29894.1"/>
    <property type="molecule type" value="Genomic_DNA"/>
</dbReference>
<evidence type="ECO:0000259" key="7">
    <source>
        <dbReference type="Pfam" id="PF17966"/>
    </source>
</evidence>
<dbReference type="Gene3D" id="2.60.40.4300">
    <property type="match status" value="1"/>
</dbReference>